<dbReference type="EMBL" id="JAAXEP010000007">
    <property type="protein sequence ID" value="MBY5629392.1"/>
    <property type="molecule type" value="Genomic_DNA"/>
</dbReference>
<dbReference type="InterPro" id="IPR011008">
    <property type="entry name" value="Dimeric_a/b-barrel"/>
</dbReference>
<accession>A0AAJ1EET1</accession>
<feature type="chain" id="PRO_5042483241" evidence="1">
    <location>
        <begin position="23"/>
        <end position="144"/>
    </location>
</feature>
<dbReference type="Pfam" id="PF07876">
    <property type="entry name" value="Dabb"/>
    <property type="match status" value="1"/>
</dbReference>
<dbReference type="AlphaFoldDB" id="A0AAJ1EET1"/>
<comment type="caution">
    <text evidence="3">The sequence shown here is derived from an EMBL/GenBank/DDBJ whole genome shotgun (WGS) entry which is preliminary data.</text>
</comment>
<name>A0AAJ1EET1_RHILE</name>
<protein>
    <submittedName>
        <fullName evidence="3">Dabb family protein</fullName>
    </submittedName>
</protein>
<dbReference type="PROSITE" id="PS51502">
    <property type="entry name" value="S_R_A_B_BARREL"/>
    <property type="match status" value="1"/>
</dbReference>
<dbReference type="Proteomes" id="UP000825699">
    <property type="component" value="Unassembled WGS sequence"/>
</dbReference>
<gene>
    <name evidence="3" type="ORF">HFO42_14950</name>
</gene>
<reference evidence="3" key="1">
    <citation type="submission" date="2020-04" db="EMBL/GenBank/DDBJ databases">
        <title>Global-level population genomics supports evidence of horizontal gene transfer on evolution of Rhizobia in Lentils.</title>
        <authorList>
            <person name="Gai Y."/>
            <person name="Cook D."/>
            <person name="Riely B."/>
        </authorList>
    </citation>
    <scope>NUCLEOTIDE SEQUENCE</scope>
    <source>
        <strain evidence="3">Derici101B</strain>
    </source>
</reference>
<evidence type="ECO:0000256" key="1">
    <source>
        <dbReference type="SAM" id="SignalP"/>
    </source>
</evidence>
<dbReference type="Gene3D" id="3.30.70.100">
    <property type="match status" value="1"/>
</dbReference>
<evidence type="ECO:0000259" key="2">
    <source>
        <dbReference type="PROSITE" id="PS51502"/>
    </source>
</evidence>
<organism evidence="3 4">
    <name type="scientific">Rhizobium leguminosarum</name>
    <dbReference type="NCBI Taxonomy" id="384"/>
    <lineage>
        <taxon>Bacteria</taxon>
        <taxon>Pseudomonadati</taxon>
        <taxon>Pseudomonadota</taxon>
        <taxon>Alphaproteobacteria</taxon>
        <taxon>Hyphomicrobiales</taxon>
        <taxon>Rhizobiaceae</taxon>
        <taxon>Rhizobium/Agrobacterium group</taxon>
        <taxon>Rhizobium</taxon>
    </lineage>
</organism>
<feature type="signal peptide" evidence="1">
    <location>
        <begin position="1"/>
        <end position="22"/>
    </location>
</feature>
<dbReference type="SUPFAM" id="SSF54909">
    <property type="entry name" value="Dimeric alpha+beta barrel"/>
    <property type="match status" value="1"/>
</dbReference>
<evidence type="ECO:0000313" key="3">
    <source>
        <dbReference type="EMBL" id="MBY5629392.1"/>
    </source>
</evidence>
<dbReference type="InterPro" id="IPR013097">
    <property type="entry name" value="Dabb"/>
</dbReference>
<dbReference type="SMART" id="SM00886">
    <property type="entry name" value="Dabb"/>
    <property type="match status" value="1"/>
</dbReference>
<keyword evidence="1" id="KW-0732">Signal</keyword>
<evidence type="ECO:0000313" key="4">
    <source>
        <dbReference type="Proteomes" id="UP000825699"/>
    </source>
</evidence>
<feature type="domain" description="Stress-response A/B barrel" evidence="2">
    <location>
        <begin position="24"/>
        <end position="138"/>
    </location>
</feature>
<proteinExistence type="predicted"/>
<sequence length="144" mass="15804">MVSKKALTLAFAAALFAQAAQADIQHIVVVKYQANTDAGTKADIAKRFLALKDVAKRDGQPYIVSITGGRAISKEGFDQQLEQAFIVTFKNAADRDYFVGKPYRNTMDPDHLALATIVEPLLHRDVDGKVTGLFVFDFNDGAER</sequence>
<dbReference type="RefSeq" id="WP_221988321.1">
    <property type="nucleotide sequence ID" value="NZ_JAAXEB010000007.1"/>
</dbReference>